<name>K1TYW4_9ZZZZ</name>
<organism evidence="1">
    <name type="scientific">human gut metagenome</name>
    <dbReference type="NCBI Taxonomy" id="408170"/>
    <lineage>
        <taxon>unclassified sequences</taxon>
        <taxon>metagenomes</taxon>
        <taxon>organismal metagenomes</taxon>
    </lineage>
</organism>
<dbReference type="AlphaFoldDB" id="K1TYW4"/>
<gene>
    <name evidence="1" type="ORF">LEA_06558</name>
</gene>
<sequence length="57" mass="6398">MIELKLKNNGGKKAAIQQILDNKYLEPFQADNRKVIGLGIELDEEGKGLLDWGITEE</sequence>
<protein>
    <submittedName>
        <fullName evidence="1">Protein containing DUF1703</fullName>
    </submittedName>
</protein>
<proteinExistence type="predicted"/>
<reference evidence="1" key="1">
    <citation type="journal article" date="2013" name="Environ. Microbiol.">
        <title>Microbiota from the distal guts of lean and obese adolescents exhibit partial functional redundancy besides clear differences in community structure.</title>
        <authorList>
            <person name="Ferrer M."/>
            <person name="Ruiz A."/>
            <person name="Lanza F."/>
            <person name="Haange S.B."/>
            <person name="Oberbach A."/>
            <person name="Till H."/>
            <person name="Bargiela R."/>
            <person name="Campoy C."/>
            <person name="Segura M.T."/>
            <person name="Richter M."/>
            <person name="von Bergen M."/>
            <person name="Seifert J."/>
            <person name="Suarez A."/>
        </authorList>
    </citation>
    <scope>NUCLEOTIDE SEQUENCE</scope>
</reference>
<accession>K1TYW4</accession>
<evidence type="ECO:0000313" key="1">
    <source>
        <dbReference type="EMBL" id="EKC72789.1"/>
    </source>
</evidence>
<comment type="caution">
    <text evidence="1">The sequence shown here is derived from an EMBL/GenBank/DDBJ whole genome shotgun (WGS) entry which is preliminary data.</text>
</comment>
<dbReference type="EMBL" id="AJWY01004294">
    <property type="protein sequence ID" value="EKC72789.1"/>
    <property type="molecule type" value="Genomic_DNA"/>
</dbReference>